<evidence type="ECO:0000256" key="1">
    <source>
        <dbReference type="SAM" id="MobiDB-lite"/>
    </source>
</evidence>
<organism evidence="2 3">
    <name type="scientific">Linum trigynum</name>
    <dbReference type="NCBI Taxonomy" id="586398"/>
    <lineage>
        <taxon>Eukaryota</taxon>
        <taxon>Viridiplantae</taxon>
        <taxon>Streptophyta</taxon>
        <taxon>Embryophyta</taxon>
        <taxon>Tracheophyta</taxon>
        <taxon>Spermatophyta</taxon>
        <taxon>Magnoliopsida</taxon>
        <taxon>eudicotyledons</taxon>
        <taxon>Gunneridae</taxon>
        <taxon>Pentapetalae</taxon>
        <taxon>rosids</taxon>
        <taxon>fabids</taxon>
        <taxon>Malpighiales</taxon>
        <taxon>Linaceae</taxon>
        <taxon>Linum</taxon>
    </lineage>
</organism>
<feature type="region of interest" description="Disordered" evidence="1">
    <location>
        <begin position="132"/>
        <end position="156"/>
    </location>
</feature>
<gene>
    <name evidence="2" type="ORF">LTRI10_LOCUS36364</name>
</gene>
<sequence>MEKKTNGLEMWLGALSTPCHRLGSSPPREEKPERVETTEALFVWLAPSPVAADAEKKQPASEKLEGGEFSSPQTLGRRSLEWVGLLMGQDGWIASPNRRKQRPTRIRLEEEKKFVVHASSQIDLQGRFVMGQSDRQDSPRLGQTLAKQEKNPRQDKKEISWTHGVIGPLFQVELGPLVGSIVGSILQEHNLKAEGSGPQLGCWIKSLLYGVGPMQKRGLKPNVGSDFKEIGLEEKNEGVMRLASGLVSPNEIKKKKSASLLQAIVGQIQDVGNESLLKLGVISTTKSMETIMEDKEEQFSHSYFVDLEREEEELFSYGEHARVTWFEKSRWN</sequence>
<protein>
    <submittedName>
        <fullName evidence="2">Uncharacterized protein</fullName>
    </submittedName>
</protein>
<proteinExistence type="predicted"/>
<feature type="region of interest" description="Disordered" evidence="1">
    <location>
        <begin position="52"/>
        <end position="73"/>
    </location>
</feature>
<dbReference type="EMBL" id="OZ034819">
    <property type="protein sequence ID" value="CAL1395969.1"/>
    <property type="molecule type" value="Genomic_DNA"/>
</dbReference>
<keyword evidence="3" id="KW-1185">Reference proteome</keyword>
<evidence type="ECO:0000313" key="3">
    <source>
        <dbReference type="Proteomes" id="UP001497516"/>
    </source>
</evidence>
<feature type="region of interest" description="Disordered" evidence="1">
    <location>
        <begin position="17"/>
        <end position="36"/>
    </location>
</feature>
<feature type="compositionally biased region" description="Basic and acidic residues" evidence="1">
    <location>
        <begin position="53"/>
        <end position="66"/>
    </location>
</feature>
<reference evidence="2 3" key="1">
    <citation type="submission" date="2024-04" db="EMBL/GenBank/DDBJ databases">
        <authorList>
            <person name="Fracassetti M."/>
        </authorList>
    </citation>
    <scope>NUCLEOTIDE SEQUENCE [LARGE SCALE GENOMIC DNA]</scope>
</reference>
<feature type="compositionally biased region" description="Basic and acidic residues" evidence="1">
    <location>
        <begin position="147"/>
        <end position="156"/>
    </location>
</feature>
<name>A0AAV2FCG2_9ROSI</name>
<dbReference type="AlphaFoldDB" id="A0AAV2FCG2"/>
<accession>A0AAV2FCG2</accession>
<feature type="compositionally biased region" description="Basic and acidic residues" evidence="1">
    <location>
        <begin position="27"/>
        <end position="36"/>
    </location>
</feature>
<evidence type="ECO:0000313" key="2">
    <source>
        <dbReference type="EMBL" id="CAL1395969.1"/>
    </source>
</evidence>
<dbReference type="Proteomes" id="UP001497516">
    <property type="component" value="Chromosome 6"/>
</dbReference>